<keyword evidence="3" id="KW-1185">Reference proteome</keyword>
<dbReference type="NCBIfam" id="NF040586">
    <property type="entry name" value="FxSxx_TPR"/>
    <property type="match status" value="1"/>
</dbReference>
<dbReference type="Pfam" id="PF00931">
    <property type="entry name" value="NB-ARC"/>
    <property type="match status" value="1"/>
</dbReference>
<accession>A0A1J7I516</accession>
<dbReference type="Gene3D" id="3.40.50.300">
    <property type="entry name" value="P-loop containing nucleotide triphosphate hydrolases"/>
    <property type="match status" value="1"/>
</dbReference>
<dbReference type="AlphaFoldDB" id="A0A1J7I516"/>
<dbReference type="InterPro" id="IPR019734">
    <property type="entry name" value="TPR_rpt"/>
</dbReference>
<dbReference type="InterPro" id="IPR011990">
    <property type="entry name" value="TPR-like_helical_dom_sf"/>
</dbReference>
<dbReference type="Gene3D" id="3.40.50.1820">
    <property type="entry name" value="alpha/beta hydrolase"/>
    <property type="match status" value="1"/>
</dbReference>
<dbReference type="PRINTS" id="PR00381">
    <property type="entry name" value="KINESINLIGHT"/>
</dbReference>
<proteinExistence type="predicted"/>
<dbReference type="Pfam" id="PF13374">
    <property type="entry name" value="TPR_10"/>
    <property type="match status" value="1"/>
</dbReference>
<dbReference type="OrthoDB" id="626167at2759"/>
<name>A0A1J7I516_9PEZI</name>
<dbReference type="PANTHER" id="PTHR46082">
    <property type="entry name" value="ATP/GTP-BINDING PROTEIN-RELATED"/>
    <property type="match status" value="1"/>
</dbReference>
<dbReference type="Pfam" id="PF13424">
    <property type="entry name" value="TPR_12"/>
    <property type="match status" value="3"/>
</dbReference>
<dbReference type="Proteomes" id="UP000182658">
    <property type="component" value="Unassembled WGS sequence"/>
</dbReference>
<reference evidence="2 3" key="1">
    <citation type="submission" date="2016-10" db="EMBL/GenBank/DDBJ databases">
        <title>Draft genome sequence of Coniochaeta ligniaria NRRL30616, a lignocellulolytic fungus for bioabatement of inhibitors in plant biomass hydrolysates.</title>
        <authorList>
            <consortium name="DOE Joint Genome Institute"/>
            <person name="Jimenez D.J."/>
            <person name="Hector R.E."/>
            <person name="Riley R."/>
            <person name="Sun H."/>
            <person name="Grigoriev I.V."/>
            <person name="Van Elsas J.D."/>
            <person name="Nichols N.N."/>
        </authorList>
    </citation>
    <scope>NUCLEOTIDE SEQUENCE [LARGE SCALE GENOMIC DNA]</scope>
    <source>
        <strain evidence="2 3">NRRL 30616</strain>
    </source>
</reference>
<dbReference type="SUPFAM" id="SSF52540">
    <property type="entry name" value="P-loop containing nucleoside triphosphate hydrolases"/>
    <property type="match status" value="1"/>
</dbReference>
<dbReference type="GO" id="GO:0043531">
    <property type="term" value="F:ADP binding"/>
    <property type="evidence" value="ECO:0007669"/>
    <property type="project" value="InterPro"/>
</dbReference>
<dbReference type="InterPro" id="IPR027417">
    <property type="entry name" value="P-loop_NTPase"/>
</dbReference>
<organism evidence="2 3">
    <name type="scientific">Coniochaeta ligniaria NRRL 30616</name>
    <dbReference type="NCBI Taxonomy" id="1408157"/>
    <lineage>
        <taxon>Eukaryota</taxon>
        <taxon>Fungi</taxon>
        <taxon>Dikarya</taxon>
        <taxon>Ascomycota</taxon>
        <taxon>Pezizomycotina</taxon>
        <taxon>Sordariomycetes</taxon>
        <taxon>Sordariomycetidae</taxon>
        <taxon>Coniochaetales</taxon>
        <taxon>Coniochaetaceae</taxon>
        <taxon>Coniochaeta</taxon>
    </lineage>
</organism>
<protein>
    <submittedName>
        <fullName evidence="2">TPR-like protein</fullName>
    </submittedName>
</protein>
<dbReference type="EMBL" id="KV875110">
    <property type="protein sequence ID" value="OIW22727.1"/>
    <property type="molecule type" value="Genomic_DNA"/>
</dbReference>
<dbReference type="SMART" id="SM00028">
    <property type="entry name" value="TPR"/>
    <property type="match status" value="8"/>
</dbReference>
<dbReference type="SUPFAM" id="SSF53474">
    <property type="entry name" value="alpha/beta-Hydrolases"/>
    <property type="match status" value="1"/>
</dbReference>
<evidence type="ECO:0000313" key="3">
    <source>
        <dbReference type="Proteomes" id="UP000182658"/>
    </source>
</evidence>
<evidence type="ECO:0000313" key="2">
    <source>
        <dbReference type="EMBL" id="OIW22727.1"/>
    </source>
</evidence>
<dbReference type="PANTHER" id="PTHR46082:SF6">
    <property type="entry name" value="AAA+ ATPASE DOMAIN-CONTAINING PROTEIN-RELATED"/>
    <property type="match status" value="1"/>
</dbReference>
<sequence>MLPAVLPEARIFTYDWNANFFEDAPVQTLLGHADTLLALLAEGLGSRQRPIIFIASCFGGLILAEAINRAAQEGSAYRRILFDTVGVVFLATPFRGSDAARQARWNELVHGIMGEQTSDQLIQDLENRHEFVRERVQKFTEIANAEHVRLPLYCFFETKKTELLRAILSSSLAEIFSNSISHKLSSACLDGFPRHGLDATHSGMNKFQGPECPNFRLVKDAIRQLAANAPVVLARRTNSTQEQHWIVPFGRNKEFVGRKSILEEVLRKIPPGADKDDCQRTAIDGLGGVGKTQIALEAAFRVHEAHQECSVFWVPAVDATSFESAYRDIGHQLKIQGLDDEKADVKELVKTALSDSTGSWLLIIDNADDSRLLFGESGLADYLPFSRKGSILFTTRNHEVAVRLVESERHIISVEEMSKDEALQMLKTALKEELMSDTTSTVGLVEFLANLPLAIRQASAFMAKNQVSTTKYLELYKSSDENMIKLLSRNFEDRHRYKNTQNPVATTWLISFRHIAEHDPLAADYLRFMCFLAEKDIPQALLPPSDTLEAIEAIGTLKSYAFITQRKESDTYDMHRLVRISMLSWLAQNGEQKTWAVTVMQRLAEVFEPSKCDNRAEWMRYLPHAQQSLQYRNSVDNVKAVADLLYHVSRGLFLVGRCQDAENMCLEAREFYKKVSDEEHRVIPIPAFMNHLAAMLDSQGKHGEAEALYRQQLELWKEALGGEHEHTLATMSNLAIVLNAQQKYEEAEALYRQAFELMKKTLGAEYKVTLYIMSNLAVQLDYNNKYEEAEMLYRQVLELTKKSLGREHGHTLASMDNLAALLGSQEKYEEAEALLRQTIELRKKTLGGEDEDTLDSMHNLACTINNLGKHEEAEQILRQTIELRTTVLGKEHPDTLRSFSELGHTLRHQKKHEAEPIYRQTLELMEKVLGKGHPETFEVMQGLAHTMLAEGRFKEAKREFHQSLKLDIMTSNFPSCTSITGNDAKNRKIVLS</sequence>
<dbReference type="InterPro" id="IPR002182">
    <property type="entry name" value="NB-ARC"/>
</dbReference>
<feature type="domain" description="NB-ARC" evidence="1">
    <location>
        <begin position="275"/>
        <end position="428"/>
    </location>
</feature>
<gene>
    <name evidence="2" type="ORF">CONLIGDRAFT_586799</name>
</gene>
<evidence type="ECO:0000259" key="1">
    <source>
        <dbReference type="Pfam" id="PF00931"/>
    </source>
</evidence>
<dbReference type="InParanoid" id="A0A1J7I516"/>
<dbReference type="SUPFAM" id="SSF48452">
    <property type="entry name" value="TPR-like"/>
    <property type="match status" value="2"/>
</dbReference>
<dbReference type="InterPro" id="IPR029058">
    <property type="entry name" value="AB_hydrolase_fold"/>
</dbReference>
<dbReference type="InterPro" id="IPR053137">
    <property type="entry name" value="NLR-like"/>
</dbReference>
<dbReference type="Gene3D" id="1.25.40.10">
    <property type="entry name" value="Tetratricopeptide repeat domain"/>
    <property type="match status" value="2"/>
</dbReference>
<dbReference type="STRING" id="1408157.A0A1J7I516"/>